<feature type="compositionally biased region" description="Basic and acidic residues" evidence="2">
    <location>
        <begin position="454"/>
        <end position="472"/>
    </location>
</feature>
<comment type="caution">
    <text evidence="3">The sequence shown here is derived from an EMBL/GenBank/DDBJ whole genome shotgun (WGS) entry which is preliminary data.</text>
</comment>
<evidence type="ECO:0000313" key="3">
    <source>
        <dbReference type="EMBL" id="CAH9122013.1"/>
    </source>
</evidence>
<feature type="region of interest" description="Disordered" evidence="2">
    <location>
        <begin position="48"/>
        <end position="192"/>
    </location>
</feature>
<keyword evidence="1" id="KW-0378">Hydrolase</keyword>
<dbReference type="Proteomes" id="UP001152523">
    <property type="component" value="Unassembled WGS sequence"/>
</dbReference>
<dbReference type="EMBL" id="CAMAPF010000923">
    <property type="protein sequence ID" value="CAH9122013.1"/>
    <property type="molecule type" value="Genomic_DNA"/>
</dbReference>
<dbReference type="GO" id="GO:0004520">
    <property type="term" value="F:DNA endonuclease activity"/>
    <property type="evidence" value="ECO:0007669"/>
    <property type="project" value="TreeGrafter"/>
</dbReference>
<dbReference type="AlphaFoldDB" id="A0AAV0ECX0"/>
<gene>
    <name evidence="3" type="ORF">CEPIT_LOCUS24151</name>
</gene>
<feature type="region of interest" description="Disordered" evidence="2">
    <location>
        <begin position="449"/>
        <end position="472"/>
    </location>
</feature>
<feature type="region of interest" description="Disordered" evidence="2">
    <location>
        <begin position="367"/>
        <end position="390"/>
    </location>
</feature>
<dbReference type="GO" id="GO:0031297">
    <property type="term" value="P:replication fork processing"/>
    <property type="evidence" value="ECO:0007669"/>
    <property type="project" value="TreeGrafter"/>
</dbReference>
<evidence type="ECO:0000256" key="2">
    <source>
        <dbReference type="SAM" id="MobiDB-lite"/>
    </source>
</evidence>
<sequence>MEEDWTPDMEARLDKFELEMKTAMANIAASMTAQMQKCIADSMAAISASTAVKEQRGRSRSSHRPASNSSQMRTKSSKASRNAQGQSRTPSLSSQSQRSTLTYHSSLQSRTSSSRSQTSSLASHSSPSPTTSSSSSLRTDSTHRSSSPLQSASQRANSQHQRTKESERLAASEGKYNHSRSSMGQDSGRRDIGAGSKVELPWFNGDKVDKWIVKMEEYFRLKSIAEGRKVEIAEEAMEEEAFDWFEWWQIQTREYSWEALKESITRHFQPTRSRKTENQYMLLPRISLSSQVSSQSQAPADSHTSQASPLCLESVNLLQPSCGDRSVSRARVNAKKINEGNDEDQEKSPADSLTWQVSQLSLEFVNQQRPNSEDKFIEDEERPEEKSSGVTQSWTVMEYKSSDHKIAGPNNSELENQVVPEIYKGAELINAVPEGIAMPWQPNLISTTASKKARKEEMKVNKEETEKIEEGNDGKKLQGMIRADTDATKDCGLDPSSESNSSYQVAPKRKLVGHLTILKKSCGSGLTREPAHMLQAEEGAHGQEQKNAVNFYIPCAKDASGEVHWQNLHKSLHRVSSAVNGRYEAFQKIEDAPRATKVDNSFLEKLGITEGSLSEDDGDGYEYINGGHLLTTYTAKLSSSVSTLIVANTEGLWKRSNRCLLVKLLVGKDDMLESFVNNGEPLQTAMPAENEVSRLVIASEVREGLHKFDGYRFEDEISVKYVQKGVGVRITGIWKEKVGYITDGLVDIFLVIDNEFNLAIPQAALIMGENVRRMLIDCILVQREGAGLDLSFCMAIDDPWVQILRKREENWELGSLEKQVGKNDLQIGEIEGSILTYSNEMIVKGDSLILSSIRDSSNSRLRGAEEFNLAYQLDKVSEGLDSITQAVVFEVYTREHLMDLSLKPESVSNVKVDEKWLDGLHTLYGTVQQVVYTYILPMMQQQRDSHFCSNREHSATKILFLLLAVKNRNMQFQVRELNVQKSGRYWEGRGARMKCKRTPVTHLEGKVVV</sequence>
<evidence type="ECO:0000256" key="1">
    <source>
        <dbReference type="ARBA" id="ARBA00022801"/>
    </source>
</evidence>
<organism evidence="3 4">
    <name type="scientific">Cuscuta epithymum</name>
    <dbReference type="NCBI Taxonomy" id="186058"/>
    <lineage>
        <taxon>Eukaryota</taxon>
        <taxon>Viridiplantae</taxon>
        <taxon>Streptophyta</taxon>
        <taxon>Embryophyta</taxon>
        <taxon>Tracheophyta</taxon>
        <taxon>Spermatophyta</taxon>
        <taxon>Magnoliopsida</taxon>
        <taxon>eudicotyledons</taxon>
        <taxon>Gunneridae</taxon>
        <taxon>Pentapetalae</taxon>
        <taxon>asterids</taxon>
        <taxon>lamiids</taxon>
        <taxon>Solanales</taxon>
        <taxon>Convolvulaceae</taxon>
        <taxon>Cuscuteae</taxon>
        <taxon>Cuscuta</taxon>
        <taxon>Cuscuta subgen. Cuscuta</taxon>
    </lineage>
</organism>
<dbReference type="GO" id="GO:0043596">
    <property type="term" value="C:nuclear replication fork"/>
    <property type="evidence" value="ECO:0007669"/>
    <property type="project" value="TreeGrafter"/>
</dbReference>
<evidence type="ECO:0000313" key="4">
    <source>
        <dbReference type="Proteomes" id="UP001152523"/>
    </source>
</evidence>
<dbReference type="GO" id="GO:0006281">
    <property type="term" value="P:DNA repair"/>
    <property type="evidence" value="ECO:0007669"/>
    <property type="project" value="TreeGrafter"/>
</dbReference>
<feature type="compositionally biased region" description="Polar residues" evidence="2">
    <location>
        <begin position="148"/>
        <end position="160"/>
    </location>
</feature>
<proteinExistence type="predicted"/>
<dbReference type="PANTHER" id="PTHR45766">
    <property type="entry name" value="DNA ANNEALING HELICASE AND ENDONUCLEASE ZRANB3 FAMILY MEMBER"/>
    <property type="match status" value="1"/>
</dbReference>
<protein>
    <submittedName>
        <fullName evidence="3">Uncharacterized protein</fullName>
    </submittedName>
</protein>
<accession>A0AAV0ECX0</accession>
<feature type="compositionally biased region" description="Polar residues" evidence="2">
    <location>
        <begin position="71"/>
        <end position="85"/>
    </location>
</feature>
<dbReference type="PANTHER" id="PTHR45766:SF5">
    <property type="entry name" value="SNF2 DOMAIN-CONTAINING PROTEIN _ HELICASE DOMAIN-CONTAINING PROTEIN _ HNH ENDONUCLEASE DOMAIN-CONTAINING PROTEIN"/>
    <property type="match status" value="1"/>
</dbReference>
<keyword evidence="4" id="KW-1185">Reference proteome</keyword>
<feature type="compositionally biased region" description="Low complexity" evidence="2">
    <location>
        <begin position="86"/>
        <end position="147"/>
    </location>
</feature>
<name>A0AAV0ECX0_9ASTE</name>
<reference evidence="3" key="1">
    <citation type="submission" date="2022-07" db="EMBL/GenBank/DDBJ databases">
        <authorList>
            <person name="Macas J."/>
            <person name="Novak P."/>
            <person name="Neumann P."/>
        </authorList>
    </citation>
    <scope>NUCLEOTIDE SEQUENCE</scope>
</reference>
<dbReference type="Gene3D" id="3.20.20.80">
    <property type="entry name" value="Glycosidases"/>
    <property type="match status" value="1"/>
</dbReference>
<dbReference type="GO" id="GO:0016787">
    <property type="term" value="F:hydrolase activity"/>
    <property type="evidence" value="ECO:0007669"/>
    <property type="project" value="UniProtKB-KW"/>
</dbReference>